<dbReference type="GO" id="GO:0005506">
    <property type="term" value="F:iron ion binding"/>
    <property type="evidence" value="ECO:0007669"/>
    <property type="project" value="InterPro"/>
</dbReference>
<organism evidence="3 4">
    <name type="scientific">Streptomyces capillispiralis</name>
    <dbReference type="NCBI Taxonomy" id="68182"/>
    <lineage>
        <taxon>Bacteria</taxon>
        <taxon>Bacillati</taxon>
        <taxon>Actinomycetota</taxon>
        <taxon>Actinomycetes</taxon>
        <taxon>Kitasatosporales</taxon>
        <taxon>Streptomycetaceae</taxon>
        <taxon>Streptomyces</taxon>
    </lineage>
</organism>
<dbReference type="PANTHER" id="PTHR46696:SF4">
    <property type="entry name" value="BIOTIN BIOSYNTHESIS CYTOCHROME P450"/>
    <property type="match status" value="1"/>
</dbReference>
<comment type="caution">
    <text evidence="3">The sequence shown here is derived from an EMBL/GenBank/DDBJ whole genome shotgun (WGS) entry which is preliminary data.</text>
</comment>
<dbReference type="InterPro" id="IPR036396">
    <property type="entry name" value="Cyt_P450_sf"/>
</dbReference>
<dbReference type="PANTHER" id="PTHR46696">
    <property type="entry name" value="P450, PUTATIVE (EUROFUNG)-RELATED"/>
    <property type="match status" value="1"/>
</dbReference>
<dbReference type="GO" id="GO:0036199">
    <property type="term" value="F:cholest-4-en-3-one 26-monooxygenase activity"/>
    <property type="evidence" value="ECO:0007669"/>
    <property type="project" value="TreeGrafter"/>
</dbReference>
<dbReference type="Pfam" id="PF00067">
    <property type="entry name" value="p450"/>
    <property type="match status" value="1"/>
</dbReference>
<dbReference type="PROSITE" id="PS00086">
    <property type="entry name" value="CYTOCHROME_P450"/>
    <property type="match status" value="1"/>
</dbReference>
<keyword evidence="2" id="KW-0479">Metal-binding</keyword>
<keyword evidence="2" id="KW-0349">Heme</keyword>
<dbReference type="GO" id="GO:0006707">
    <property type="term" value="P:cholesterol catabolic process"/>
    <property type="evidence" value="ECO:0007669"/>
    <property type="project" value="TreeGrafter"/>
</dbReference>
<dbReference type="GO" id="GO:0008395">
    <property type="term" value="F:steroid hydroxylase activity"/>
    <property type="evidence" value="ECO:0007669"/>
    <property type="project" value="TreeGrafter"/>
</dbReference>
<reference evidence="3 4" key="1">
    <citation type="submission" date="2019-06" db="EMBL/GenBank/DDBJ databases">
        <title>Sequencing the genomes of 1000 actinobacteria strains.</title>
        <authorList>
            <person name="Klenk H.-P."/>
        </authorList>
    </citation>
    <scope>NUCLEOTIDE SEQUENCE [LARGE SCALE GENOMIC DNA]</scope>
    <source>
        <strain evidence="3 4">DSM 41695</strain>
    </source>
</reference>
<keyword evidence="2" id="KW-0503">Monooxygenase</keyword>
<dbReference type="InterPro" id="IPR017972">
    <property type="entry name" value="Cyt_P450_CS"/>
</dbReference>
<dbReference type="InterPro" id="IPR001128">
    <property type="entry name" value="Cyt_P450"/>
</dbReference>
<dbReference type="SUPFAM" id="SSF48264">
    <property type="entry name" value="Cytochrome P450"/>
    <property type="match status" value="1"/>
</dbReference>
<protein>
    <submittedName>
        <fullName evidence="3">Cytochrome P450</fullName>
    </submittedName>
</protein>
<comment type="similarity">
    <text evidence="1 2">Belongs to the cytochrome P450 family.</text>
</comment>
<dbReference type="Gene3D" id="1.10.630.10">
    <property type="entry name" value="Cytochrome P450"/>
    <property type="match status" value="1"/>
</dbReference>
<dbReference type="EMBL" id="VIWV01000001">
    <property type="protein sequence ID" value="TWF89908.1"/>
    <property type="molecule type" value="Genomic_DNA"/>
</dbReference>
<accession>A0A561TS28</accession>
<dbReference type="GO" id="GO:0020037">
    <property type="term" value="F:heme binding"/>
    <property type="evidence" value="ECO:0007669"/>
    <property type="project" value="InterPro"/>
</dbReference>
<keyword evidence="2" id="KW-0560">Oxidoreductase</keyword>
<keyword evidence="2" id="KW-0408">Iron</keyword>
<gene>
    <name evidence="3" type="ORF">FHX78_116957</name>
</gene>
<evidence type="ECO:0000313" key="3">
    <source>
        <dbReference type="EMBL" id="TWF89908.1"/>
    </source>
</evidence>
<evidence type="ECO:0000256" key="1">
    <source>
        <dbReference type="ARBA" id="ARBA00010617"/>
    </source>
</evidence>
<name>A0A561TS28_9ACTN</name>
<proteinExistence type="inferred from homology"/>
<evidence type="ECO:0000256" key="2">
    <source>
        <dbReference type="RuleBase" id="RU000461"/>
    </source>
</evidence>
<keyword evidence="4" id="KW-1185">Reference proteome</keyword>
<evidence type="ECO:0000313" key="4">
    <source>
        <dbReference type="Proteomes" id="UP000316603"/>
    </source>
</evidence>
<sequence>MALLGSANRDERHFGHDAAQLRVDRQDARHQVSFGAGPHHCLGAALARLEGRVVFERLLDRSPRPSLAGDVTWNGRIKLRAPRHSL</sequence>
<dbReference type="AlphaFoldDB" id="A0A561TS28"/>
<dbReference type="Proteomes" id="UP000316603">
    <property type="component" value="Unassembled WGS sequence"/>
</dbReference>